<reference evidence="4" key="1">
    <citation type="submission" date="2021-02" db="EMBL/GenBank/DDBJ databases">
        <authorList>
            <person name="Nowell W R."/>
        </authorList>
    </citation>
    <scope>NUCLEOTIDE SEQUENCE</scope>
</reference>
<comment type="similarity">
    <text evidence="2">Belongs to the short-chain dehydrogenases/reductases (SDR) family.</text>
</comment>
<dbReference type="SUPFAM" id="SSF51735">
    <property type="entry name" value="NAD(P)-binding Rossmann-fold domains"/>
    <property type="match status" value="1"/>
</dbReference>
<dbReference type="EMBL" id="CAJOBA010007552">
    <property type="protein sequence ID" value="CAF3805519.1"/>
    <property type="molecule type" value="Genomic_DNA"/>
</dbReference>
<dbReference type="InterPro" id="IPR020904">
    <property type="entry name" value="Sc_DH/Rdtase_CS"/>
</dbReference>
<dbReference type="InterPro" id="IPR036291">
    <property type="entry name" value="NAD(P)-bd_dom_sf"/>
</dbReference>
<organism evidence="4 6">
    <name type="scientific">Didymodactylos carnosus</name>
    <dbReference type="NCBI Taxonomy" id="1234261"/>
    <lineage>
        <taxon>Eukaryota</taxon>
        <taxon>Metazoa</taxon>
        <taxon>Spiralia</taxon>
        <taxon>Gnathifera</taxon>
        <taxon>Rotifera</taxon>
        <taxon>Eurotatoria</taxon>
        <taxon>Bdelloidea</taxon>
        <taxon>Philodinida</taxon>
        <taxon>Philodinidae</taxon>
        <taxon>Didymodactylos</taxon>
    </lineage>
</organism>
<dbReference type="PRINTS" id="PR00080">
    <property type="entry name" value="SDRFAMILY"/>
</dbReference>
<comment type="caution">
    <text evidence="4">The sequence shown here is derived from an EMBL/GenBank/DDBJ whole genome shotgun (WGS) entry which is preliminary data.</text>
</comment>
<dbReference type="NCBIfam" id="NF005559">
    <property type="entry name" value="PRK07231.1"/>
    <property type="match status" value="1"/>
</dbReference>
<protein>
    <recommendedName>
        <fullName evidence="7">Diacetyl reductase [(S)-acetoin forming]</fullName>
    </recommendedName>
</protein>
<dbReference type="InterPro" id="IPR002347">
    <property type="entry name" value="SDR_fam"/>
</dbReference>
<dbReference type="PANTHER" id="PTHR42760">
    <property type="entry name" value="SHORT-CHAIN DEHYDROGENASES/REDUCTASES FAMILY MEMBER"/>
    <property type="match status" value="1"/>
</dbReference>
<evidence type="ECO:0000256" key="1">
    <source>
        <dbReference type="ARBA" id="ARBA00005194"/>
    </source>
</evidence>
<dbReference type="GO" id="GO:0048038">
    <property type="term" value="F:quinone binding"/>
    <property type="evidence" value="ECO:0007669"/>
    <property type="project" value="TreeGrafter"/>
</dbReference>
<evidence type="ECO:0008006" key="7">
    <source>
        <dbReference type="Google" id="ProtNLM"/>
    </source>
</evidence>
<dbReference type="AlphaFoldDB" id="A0A8S2DS39"/>
<evidence type="ECO:0000313" key="6">
    <source>
        <dbReference type="Proteomes" id="UP000677228"/>
    </source>
</evidence>
<dbReference type="EMBL" id="CAJNOK010007540">
    <property type="protein sequence ID" value="CAF1037282.1"/>
    <property type="molecule type" value="Genomic_DNA"/>
</dbReference>
<dbReference type="GO" id="GO:0006633">
    <property type="term" value="P:fatty acid biosynthetic process"/>
    <property type="evidence" value="ECO:0007669"/>
    <property type="project" value="TreeGrafter"/>
</dbReference>
<dbReference type="Proteomes" id="UP000682733">
    <property type="component" value="Unassembled WGS sequence"/>
</dbReference>
<proteinExistence type="inferred from homology"/>
<sequence length="274" mass="29617">MSQASAPDLQVTATDRVALVTGAARGIGRAIALRLAGDGFHVAVNDLSKMSDELEKVKSEIESRYGDNKSCIIFADVSKQNEVREMINKTVQELGRLDVMVANAGILWSGPFLGATEEDFDRIMNVNAKSVFFCYQEAAKQMIKQGHGGKLIAAASISAHKPFMHGSMYATSKWAVRGMTQAAALELAKHKITVNCYCPGIIQTDMYYDGTQAVAAQTGVKLDDLQHRLVHQTAAMGRLGQPDDVAQCISFLASQNSNFVTGQSLIIDGGIHYT</sequence>
<name>A0A8S2DS39_9BILA</name>
<comment type="pathway">
    <text evidence="1">Lipid metabolism; fatty acid biosynthesis.</text>
</comment>
<dbReference type="PROSITE" id="PS00061">
    <property type="entry name" value="ADH_SHORT"/>
    <property type="match status" value="1"/>
</dbReference>
<gene>
    <name evidence="4" type="ORF">OVA965_LOCUS16298</name>
    <name evidence="5" type="ORF">TMI583_LOCUS16309</name>
</gene>
<keyword evidence="3" id="KW-0560">Oxidoreductase</keyword>
<evidence type="ECO:0000313" key="4">
    <source>
        <dbReference type="EMBL" id="CAF1037282.1"/>
    </source>
</evidence>
<dbReference type="GO" id="GO:0016616">
    <property type="term" value="F:oxidoreductase activity, acting on the CH-OH group of donors, NAD or NADP as acceptor"/>
    <property type="evidence" value="ECO:0007669"/>
    <property type="project" value="TreeGrafter"/>
</dbReference>
<dbReference type="PANTHER" id="PTHR42760:SF121">
    <property type="entry name" value="3-OXOACYL-(ACYL-CARRIER-PROTEIN) REDUCTASE"/>
    <property type="match status" value="1"/>
</dbReference>
<dbReference type="Gene3D" id="3.40.50.720">
    <property type="entry name" value="NAD(P)-binding Rossmann-like Domain"/>
    <property type="match status" value="1"/>
</dbReference>
<evidence type="ECO:0000313" key="5">
    <source>
        <dbReference type="EMBL" id="CAF3805519.1"/>
    </source>
</evidence>
<dbReference type="Pfam" id="PF13561">
    <property type="entry name" value="adh_short_C2"/>
    <property type="match status" value="1"/>
</dbReference>
<evidence type="ECO:0000256" key="3">
    <source>
        <dbReference type="ARBA" id="ARBA00023002"/>
    </source>
</evidence>
<dbReference type="PRINTS" id="PR00081">
    <property type="entry name" value="GDHRDH"/>
</dbReference>
<evidence type="ECO:0000256" key="2">
    <source>
        <dbReference type="ARBA" id="ARBA00006484"/>
    </source>
</evidence>
<dbReference type="FunFam" id="3.40.50.720:FF:000084">
    <property type="entry name" value="Short-chain dehydrogenase reductase"/>
    <property type="match status" value="1"/>
</dbReference>
<accession>A0A8S2DS39</accession>
<dbReference type="Proteomes" id="UP000677228">
    <property type="component" value="Unassembled WGS sequence"/>
</dbReference>